<dbReference type="AlphaFoldDB" id="A0A1C0YJ21"/>
<feature type="domain" description="Nucleoside transporter/FeoB GTPase Gate" evidence="2">
    <location>
        <begin position="133"/>
        <end position="231"/>
    </location>
</feature>
<evidence type="ECO:0000259" key="2">
    <source>
        <dbReference type="Pfam" id="PF07670"/>
    </source>
</evidence>
<evidence type="ECO:0000313" key="3">
    <source>
        <dbReference type="EMBL" id="OCS87176.1"/>
    </source>
</evidence>
<sequence length="447" mass="49159">MYNYKLSSYLYFIIPSIIGAFLFMFPIKADDGWKVPISMFSSWSAGIVSSWIEVFALALFAIAAIGSIIFYVMPKKTSFVHSLFQVNLFWTIVRVLAFIFAAMVFTQQGPEIITSGDTGALLFNGDGGLVTFLFIIFFFAGLILPLLTDYGLLEFFGSLLVKIVRPLFKIPGRASIDALASWVGDGTIGVLLTNAQYEQGNYTKREAATIATTFSVVSITFSLVIIEEVGLANYFPQFYGSVVVCGVILAIIMPRIYPLRQKEDTYIDGTPVDYSREELPAEHNLVSFGLKNAIEKADQNRNLAKMLVEGCKNVVHMWISVAPIVMAFGTIALILATYTPVFSILGKPFEPYLMLLQIPEAAEAAQTMVIGFADMLLPAILSSGIESELTRFVIAVVSVSQLIYMSEVGGLILGTKLPIRFFDLIVIFLIRTIIALPIAAGIGHLIF</sequence>
<keyword evidence="4" id="KW-1185">Reference proteome</keyword>
<dbReference type="RefSeq" id="WP_066543740.1">
    <property type="nucleotide sequence ID" value="NZ_MASJ01000004.1"/>
</dbReference>
<feature type="transmembrane region" description="Helical" evidence="1">
    <location>
        <begin position="425"/>
        <end position="446"/>
    </location>
</feature>
<feature type="transmembrane region" description="Helical" evidence="1">
    <location>
        <begin position="238"/>
        <end position="257"/>
    </location>
</feature>
<proteinExistence type="predicted"/>
<reference evidence="3 4" key="1">
    <citation type="submission" date="2016-07" db="EMBL/GenBank/DDBJ databases">
        <title>Caryophanon tenue genome sequencing.</title>
        <authorList>
            <person name="Verma A."/>
            <person name="Pal Y."/>
            <person name="Krishnamurthi S."/>
        </authorList>
    </citation>
    <scope>NUCLEOTIDE SEQUENCE [LARGE SCALE GENOMIC DNA]</scope>
    <source>
        <strain evidence="3 4">DSM 14152</strain>
    </source>
</reference>
<organism evidence="3 4">
    <name type="scientific">Caryophanon tenue</name>
    <dbReference type="NCBI Taxonomy" id="33978"/>
    <lineage>
        <taxon>Bacteria</taxon>
        <taxon>Bacillati</taxon>
        <taxon>Bacillota</taxon>
        <taxon>Bacilli</taxon>
        <taxon>Bacillales</taxon>
        <taxon>Caryophanaceae</taxon>
        <taxon>Caryophanon</taxon>
    </lineage>
</organism>
<keyword evidence="1" id="KW-1133">Transmembrane helix</keyword>
<feature type="transmembrane region" description="Helical" evidence="1">
    <location>
        <begin position="392"/>
        <end position="413"/>
    </location>
</feature>
<keyword evidence="1" id="KW-0812">Transmembrane</keyword>
<evidence type="ECO:0000256" key="1">
    <source>
        <dbReference type="SAM" id="Phobius"/>
    </source>
</evidence>
<dbReference type="InterPro" id="IPR011642">
    <property type="entry name" value="Gate_dom"/>
</dbReference>
<gene>
    <name evidence="3" type="ORF">A6M13_11130</name>
</gene>
<protein>
    <recommendedName>
        <fullName evidence="2">Nucleoside transporter/FeoB GTPase Gate domain-containing protein</fullName>
    </recommendedName>
</protein>
<feature type="transmembrane region" description="Helical" evidence="1">
    <location>
        <begin position="47"/>
        <end position="72"/>
    </location>
</feature>
<dbReference type="Pfam" id="PF07670">
    <property type="entry name" value="Gate"/>
    <property type="match status" value="1"/>
</dbReference>
<evidence type="ECO:0000313" key="4">
    <source>
        <dbReference type="Proteomes" id="UP000093199"/>
    </source>
</evidence>
<dbReference type="Proteomes" id="UP000093199">
    <property type="component" value="Unassembled WGS sequence"/>
</dbReference>
<keyword evidence="1" id="KW-0472">Membrane</keyword>
<feature type="transmembrane region" description="Helical" evidence="1">
    <location>
        <begin position="315"/>
        <end position="345"/>
    </location>
</feature>
<feature type="transmembrane region" description="Helical" evidence="1">
    <location>
        <begin position="207"/>
        <end position="226"/>
    </location>
</feature>
<dbReference type="OrthoDB" id="1633380at2"/>
<dbReference type="EMBL" id="MASJ01000004">
    <property type="protein sequence ID" value="OCS87176.1"/>
    <property type="molecule type" value="Genomic_DNA"/>
</dbReference>
<name>A0A1C0YJ21_9BACL</name>
<feature type="transmembrane region" description="Helical" evidence="1">
    <location>
        <begin position="127"/>
        <end position="147"/>
    </location>
</feature>
<feature type="transmembrane region" description="Helical" evidence="1">
    <location>
        <begin position="9"/>
        <end position="27"/>
    </location>
</feature>
<feature type="transmembrane region" description="Helical" evidence="1">
    <location>
        <begin position="365"/>
        <end position="385"/>
    </location>
</feature>
<feature type="transmembrane region" description="Helical" evidence="1">
    <location>
        <begin position="84"/>
        <end position="107"/>
    </location>
</feature>
<accession>A0A1C0YJ21</accession>
<comment type="caution">
    <text evidence="3">The sequence shown here is derived from an EMBL/GenBank/DDBJ whole genome shotgun (WGS) entry which is preliminary data.</text>
</comment>